<dbReference type="PROSITE" id="PS00640">
    <property type="entry name" value="THIOL_PROTEASE_ASN"/>
    <property type="match status" value="1"/>
</dbReference>
<proteinExistence type="inferred from homology"/>
<accession>A0A6P7GD74</accession>
<dbReference type="SMART" id="SM00645">
    <property type="entry name" value="Pept_C1"/>
    <property type="match status" value="1"/>
</dbReference>
<evidence type="ECO:0000259" key="8">
    <source>
        <dbReference type="SMART" id="SM00645"/>
    </source>
</evidence>
<keyword evidence="2" id="KW-0645">Protease</keyword>
<dbReference type="InterPro" id="IPR039417">
    <property type="entry name" value="Peptidase_C1A_papain-like"/>
</dbReference>
<dbReference type="PANTHER" id="PTHR12411">
    <property type="entry name" value="CYSTEINE PROTEASE FAMILY C1-RELATED"/>
    <property type="match status" value="1"/>
</dbReference>
<dbReference type="GO" id="GO:0006508">
    <property type="term" value="P:proteolysis"/>
    <property type="evidence" value="ECO:0007669"/>
    <property type="project" value="UniProtKB-KW"/>
</dbReference>
<evidence type="ECO:0000256" key="6">
    <source>
        <dbReference type="ARBA" id="ARBA00023157"/>
    </source>
</evidence>
<feature type="chain" id="PRO_5027730202" evidence="7">
    <location>
        <begin position="17"/>
        <end position="316"/>
    </location>
</feature>
<evidence type="ECO:0000256" key="1">
    <source>
        <dbReference type="ARBA" id="ARBA00008455"/>
    </source>
</evidence>
<evidence type="ECO:0000256" key="4">
    <source>
        <dbReference type="ARBA" id="ARBA00022807"/>
    </source>
</evidence>
<keyword evidence="3" id="KW-0378">Hydrolase</keyword>
<dbReference type="SMART" id="SM00848">
    <property type="entry name" value="Inhibitor_I29"/>
    <property type="match status" value="1"/>
</dbReference>
<dbReference type="Gene3D" id="3.90.70.10">
    <property type="entry name" value="Cysteine proteinases"/>
    <property type="match status" value="1"/>
</dbReference>
<dbReference type="InterPro" id="IPR038765">
    <property type="entry name" value="Papain-like_cys_pep_sf"/>
</dbReference>
<dbReference type="Pfam" id="PF00112">
    <property type="entry name" value="Peptidase_C1"/>
    <property type="match status" value="1"/>
</dbReference>
<evidence type="ECO:0000256" key="2">
    <source>
        <dbReference type="ARBA" id="ARBA00022670"/>
    </source>
</evidence>
<dbReference type="InterPro" id="IPR000169">
    <property type="entry name" value="Pept_cys_AS"/>
</dbReference>
<dbReference type="InterPro" id="IPR000668">
    <property type="entry name" value="Peptidase_C1A_C"/>
</dbReference>
<keyword evidence="5" id="KW-0865">Zymogen</keyword>
<feature type="domain" description="Peptidase C1A papain C-terminal" evidence="8">
    <location>
        <begin position="111"/>
        <end position="315"/>
    </location>
</feature>
<keyword evidence="7" id="KW-0732">Signal</keyword>
<evidence type="ECO:0000256" key="5">
    <source>
        <dbReference type="ARBA" id="ARBA00023145"/>
    </source>
</evidence>
<gene>
    <name evidence="10" type="primary">LOC114340815</name>
</gene>
<dbReference type="InParanoid" id="A0A6P7GD74"/>
<sequence>MKLLLAIACLVAGITADLNDYDQYVHFKAKHSRQYRITEDKLRFQIFQNNLQEIEEHNARYAKGEVGWFKGVTPFADWTKEEFKALLTRQAASKPKLTYRQSCIADSNVTLPLSVDWRLKDVVLPVRDQGKCGSCWAFSVVGALEGQVAIHQNQRVPLSPQYLVDCSRTNYGCSGGIQEDAFEEIRNIGICADADYPYEGQNQDCRKDVKKSISSISGYKECNPTEEDLISAIATVGPIASSVDASEWSLYAGGILDDTDCDRDWLNHAVLAVGYTDDYILIKNSWGEDWGEEGYIRLARGVNTCGINADNSYPIL</sequence>
<dbReference type="PROSITE" id="PS00139">
    <property type="entry name" value="THIOL_PROTEASE_CYS"/>
    <property type="match status" value="1"/>
</dbReference>
<dbReference type="InterPro" id="IPR013201">
    <property type="entry name" value="Prot_inhib_I29"/>
</dbReference>
<name>A0A6P7GD74_DIAVI</name>
<evidence type="ECO:0000313" key="10">
    <source>
        <dbReference type="RefSeq" id="XP_028147389.1"/>
    </source>
</evidence>
<dbReference type="FunFam" id="3.90.70.10:FF:000332">
    <property type="entry name" value="Cathepsin L1"/>
    <property type="match status" value="1"/>
</dbReference>
<dbReference type="InterPro" id="IPR013128">
    <property type="entry name" value="Peptidase_C1A"/>
</dbReference>
<dbReference type="GO" id="GO:0008234">
    <property type="term" value="F:cysteine-type peptidase activity"/>
    <property type="evidence" value="ECO:0007669"/>
    <property type="project" value="UniProtKB-KW"/>
</dbReference>
<comment type="similarity">
    <text evidence="1">Belongs to the peptidase C1 family.</text>
</comment>
<evidence type="ECO:0000259" key="9">
    <source>
        <dbReference type="SMART" id="SM00848"/>
    </source>
</evidence>
<feature type="signal peptide" evidence="7">
    <location>
        <begin position="1"/>
        <end position="16"/>
    </location>
</feature>
<feature type="domain" description="Cathepsin propeptide inhibitor" evidence="9">
    <location>
        <begin position="24"/>
        <end position="83"/>
    </location>
</feature>
<dbReference type="CDD" id="cd02248">
    <property type="entry name" value="Peptidase_C1A"/>
    <property type="match status" value="1"/>
</dbReference>
<dbReference type="AlphaFoldDB" id="A0A6P7GD74"/>
<evidence type="ECO:0000256" key="3">
    <source>
        <dbReference type="ARBA" id="ARBA00022801"/>
    </source>
</evidence>
<evidence type="ECO:0000256" key="7">
    <source>
        <dbReference type="SAM" id="SignalP"/>
    </source>
</evidence>
<dbReference type="Pfam" id="PF08246">
    <property type="entry name" value="Inhibitor_I29"/>
    <property type="match status" value="1"/>
</dbReference>
<protein>
    <submittedName>
        <fullName evidence="10">Cathepsin L-like proteinase isoform X1</fullName>
    </submittedName>
</protein>
<reference evidence="10" key="1">
    <citation type="submission" date="2025-08" db="UniProtKB">
        <authorList>
            <consortium name="RefSeq"/>
        </authorList>
    </citation>
    <scope>IDENTIFICATION</scope>
    <source>
        <tissue evidence="10">Whole insect</tissue>
    </source>
</reference>
<dbReference type="RefSeq" id="XP_028147389.1">
    <property type="nucleotide sequence ID" value="XM_028291588.1"/>
</dbReference>
<dbReference type="SUPFAM" id="SSF54001">
    <property type="entry name" value="Cysteine proteinases"/>
    <property type="match status" value="1"/>
</dbReference>
<keyword evidence="4" id="KW-0788">Thiol protease</keyword>
<dbReference type="PRINTS" id="PR00705">
    <property type="entry name" value="PAPAIN"/>
</dbReference>
<keyword evidence="6" id="KW-1015">Disulfide bond</keyword>
<dbReference type="InterPro" id="IPR025661">
    <property type="entry name" value="Pept_asp_AS"/>
</dbReference>
<organism evidence="10">
    <name type="scientific">Diabrotica virgifera virgifera</name>
    <name type="common">western corn rootworm</name>
    <dbReference type="NCBI Taxonomy" id="50390"/>
    <lineage>
        <taxon>Eukaryota</taxon>
        <taxon>Metazoa</taxon>
        <taxon>Ecdysozoa</taxon>
        <taxon>Arthropoda</taxon>
        <taxon>Hexapoda</taxon>
        <taxon>Insecta</taxon>
        <taxon>Pterygota</taxon>
        <taxon>Neoptera</taxon>
        <taxon>Endopterygota</taxon>
        <taxon>Coleoptera</taxon>
        <taxon>Polyphaga</taxon>
        <taxon>Cucujiformia</taxon>
        <taxon>Chrysomeloidea</taxon>
        <taxon>Chrysomelidae</taxon>
        <taxon>Galerucinae</taxon>
        <taxon>Diabroticina</taxon>
        <taxon>Diabroticites</taxon>
        <taxon>Diabrotica</taxon>
    </lineage>
</organism>